<dbReference type="Proteomes" id="UP001596067">
    <property type="component" value="Unassembled WGS sequence"/>
</dbReference>
<evidence type="ECO:0000313" key="1">
    <source>
        <dbReference type="EMBL" id="MFC5886787.1"/>
    </source>
</evidence>
<name>A0ABW1EXB5_9ACTN</name>
<dbReference type="EMBL" id="JBHSOD010000020">
    <property type="protein sequence ID" value="MFC5886787.1"/>
    <property type="molecule type" value="Genomic_DNA"/>
</dbReference>
<comment type="caution">
    <text evidence="1">The sequence shown here is derived from an EMBL/GenBank/DDBJ whole genome shotgun (WGS) entry which is preliminary data.</text>
</comment>
<protein>
    <submittedName>
        <fullName evidence="1">Uncharacterized protein</fullName>
    </submittedName>
</protein>
<sequence length="288" mass="31845">MASRSSEIRTFVRQMSKIHQCDMDVEYHDARRYWVINWHDGPTREAVLAAIQRQLPEHKDIVYTGRYLSDEATVLGAIRCYVSGEVHRWNDLRYAAERLLEDVAFPLRTATARESAMVERLLEESAQDRPWGRDRNADHALELLTERKGIGWLFTPAAAPDGRQPEADGHMPPALAPLPVELLTARYARGDHSIAWRERAAPMPLAEAFAAALADEEIDRDAALAALTLVADLQAVLDANTATLMARARGAGGSWSDVGQALGRITKQSAAKKYGVLTRPAKRPSASG</sequence>
<proteinExistence type="predicted"/>
<keyword evidence="2" id="KW-1185">Reference proteome</keyword>
<gene>
    <name evidence="1" type="ORF">ACFP0N_17615</name>
</gene>
<dbReference type="RefSeq" id="WP_345330705.1">
    <property type="nucleotide sequence ID" value="NZ_BAAAVH010000123.1"/>
</dbReference>
<accession>A0ABW1EXB5</accession>
<evidence type="ECO:0000313" key="2">
    <source>
        <dbReference type="Proteomes" id="UP001596067"/>
    </source>
</evidence>
<reference evidence="2" key="1">
    <citation type="journal article" date="2019" name="Int. J. Syst. Evol. Microbiol.">
        <title>The Global Catalogue of Microorganisms (GCM) 10K type strain sequencing project: providing services to taxonomists for standard genome sequencing and annotation.</title>
        <authorList>
            <consortium name="The Broad Institute Genomics Platform"/>
            <consortium name="The Broad Institute Genome Sequencing Center for Infectious Disease"/>
            <person name="Wu L."/>
            <person name="Ma J."/>
        </authorList>
    </citation>
    <scope>NUCLEOTIDE SEQUENCE [LARGE SCALE GENOMIC DNA]</scope>
    <source>
        <strain evidence="2">CGMCC 4.1469</strain>
    </source>
</reference>
<organism evidence="1 2">
    <name type="scientific">Kitasatospora aburaviensis</name>
    <dbReference type="NCBI Taxonomy" id="67265"/>
    <lineage>
        <taxon>Bacteria</taxon>
        <taxon>Bacillati</taxon>
        <taxon>Actinomycetota</taxon>
        <taxon>Actinomycetes</taxon>
        <taxon>Kitasatosporales</taxon>
        <taxon>Streptomycetaceae</taxon>
        <taxon>Kitasatospora</taxon>
    </lineage>
</organism>